<dbReference type="PROSITE" id="PS51683">
    <property type="entry name" value="SAM_OMT_II"/>
    <property type="match status" value="1"/>
</dbReference>
<dbReference type="InterPro" id="IPR016461">
    <property type="entry name" value="COMT-like"/>
</dbReference>
<dbReference type="FunFam" id="3.60.15.10:FF:000048">
    <property type="entry name" value="Zn-dependent hydrolase/oxidoreductase family protein, putative"/>
    <property type="match status" value="1"/>
</dbReference>
<proteinExistence type="predicted"/>
<evidence type="ECO:0000256" key="1">
    <source>
        <dbReference type="ARBA" id="ARBA00022603"/>
    </source>
</evidence>
<dbReference type="Gene3D" id="3.60.15.10">
    <property type="entry name" value="Ribonuclease Z/Hydroxyacylglutathione hydrolase-like"/>
    <property type="match status" value="1"/>
</dbReference>
<keyword evidence="7" id="KW-1185">Reference proteome</keyword>
<dbReference type="Proteomes" id="UP000286921">
    <property type="component" value="Unassembled WGS sequence"/>
</dbReference>
<dbReference type="PANTHER" id="PTHR15032">
    <property type="entry name" value="N-ACYL-PHOSPHATIDYLETHANOLAMINE-HYDROLYZING PHOSPHOLIPASE D"/>
    <property type="match status" value="1"/>
</dbReference>
<dbReference type="Gene3D" id="1.10.10.10">
    <property type="entry name" value="Winged helix-like DNA-binding domain superfamily/Winged helix DNA-binding domain"/>
    <property type="match status" value="1"/>
</dbReference>
<name>A0A401L751_ASPAW</name>
<dbReference type="SUPFAM" id="SSF53335">
    <property type="entry name" value="S-adenosyl-L-methionine-dependent methyltransferases"/>
    <property type="match status" value="1"/>
</dbReference>
<dbReference type="InterPro" id="IPR001279">
    <property type="entry name" value="Metallo-B-lactamas"/>
</dbReference>
<sequence>MAPSKQSIEALGSSVSDLTASLAHQLEALNQPEPSFAIDAPVSLPQSPEIQGTRLKLLETLETLHHLVIGPSDFWHYQSMFLNHSLLAFDVFNNFNFWDSVPLNGSASYADIAKSTNLPEQIVRRILRLAFTIFVFAEEAPGSDRVVHTAASALIVRNPFVKAYLEHNMEDVRPAATVGVDALKKWFVGESEPPEDVAACPIALATYDGHQSGGDLWQLLENSERPGQPKGFRAKRFAEAMQGLRMTSGVMTESVLKQLDWSNLNEATVVDLGGSAGHISVILAENYPKLDLVVQDLASAQSAFDENINSTPYASRVKFQIHNFFEPQVLPADVFLLKSVLHDWSDKYVLQIVRNLLDVLKPGNHLVVFDFVMPEDYDEETDSMTPLLVRKLVASMDMQMFVGCNSKERKVKDWNDVIKRADDRFELKEVHVPRGSPLGLLDFVFQGYAPSASKAAPESANKKDHWVRGEGHTEEVKGFRNPWESSRDFTFPELFKSMMRHKFLSGNSQKPDTTLSTVPVTTSTFLPAATCPNLLRATWLGHACYFVEFPTGLRVLFDPVLEDRCSPFSWIGHKRFTPPPCDISDIPIIDCVVKVVISHSHYDHLSYPTVLEIQKHHPSVKFCVPKGLKKWFVDCGIENAIELDWWEDVSLKLAYTTDDNAPSVPSQDDFIASATISCLPCQHTSARTPFDKATTLWGSWSVSSGGKSVYFAGDTGYRSVPYVPKEIDDWGADYADLPVCAAFKEIGEFRGPFDLGLIPIGAYRPRHVLSTVHSNPYDAVEIFKDTRCKKAIGIHWGTWAVAEEDVMEPPSLLKDALVKSGLPETGVFDVCGIGESREF</sequence>
<keyword evidence="3" id="KW-0949">S-adenosyl-L-methionine</keyword>
<dbReference type="Pfam" id="PF00891">
    <property type="entry name" value="Methyltransf_2"/>
    <property type="match status" value="1"/>
</dbReference>
<dbReference type="GO" id="GO:0008171">
    <property type="term" value="F:O-methyltransferase activity"/>
    <property type="evidence" value="ECO:0007669"/>
    <property type="project" value="InterPro"/>
</dbReference>
<dbReference type="GO" id="GO:0005737">
    <property type="term" value="C:cytoplasm"/>
    <property type="evidence" value="ECO:0007669"/>
    <property type="project" value="TreeGrafter"/>
</dbReference>
<dbReference type="Gene3D" id="3.40.50.150">
    <property type="entry name" value="Vaccinia Virus protein VP39"/>
    <property type="match status" value="1"/>
</dbReference>
<evidence type="ECO:0000259" key="5">
    <source>
        <dbReference type="Pfam" id="PF12706"/>
    </source>
</evidence>
<dbReference type="GO" id="GO:0070292">
    <property type="term" value="P:N-acylphosphatidylethanolamine metabolic process"/>
    <property type="evidence" value="ECO:0007669"/>
    <property type="project" value="TreeGrafter"/>
</dbReference>
<dbReference type="InterPro" id="IPR029063">
    <property type="entry name" value="SAM-dependent_MTases_sf"/>
</dbReference>
<evidence type="ECO:0000256" key="2">
    <source>
        <dbReference type="ARBA" id="ARBA00022679"/>
    </source>
</evidence>
<dbReference type="SUPFAM" id="SSF56281">
    <property type="entry name" value="Metallo-hydrolase/oxidoreductase"/>
    <property type="match status" value="1"/>
</dbReference>
<evidence type="ECO:0000256" key="3">
    <source>
        <dbReference type="ARBA" id="ARBA00022691"/>
    </source>
</evidence>
<organism evidence="6 7">
    <name type="scientific">Aspergillus awamori</name>
    <name type="common">Black koji mold</name>
    <dbReference type="NCBI Taxonomy" id="105351"/>
    <lineage>
        <taxon>Eukaryota</taxon>
        <taxon>Fungi</taxon>
        <taxon>Dikarya</taxon>
        <taxon>Ascomycota</taxon>
        <taxon>Pezizomycotina</taxon>
        <taxon>Eurotiomycetes</taxon>
        <taxon>Eurotiomycetidae</taxon>
        <taxon>Eurotiales</taxon>
        <taxon>Aspergillaceae</taxon>
        <taxon>Aspergillus</taxon>
    </lineage>
</organism>
<dbReference type="PANTHER" id="PTHR15032:SF4">
    <property type="entry name" value="N-ACYL-PHOSPHATIDYLETHANOLAMINE-HYDROLYZING PHOSPHOLIPASE D"/>
    <property type="match status" value="1"/>
</dbReference>
<feature type="domain" description="Metallo-beta-lactamase" evidence="5">
    <location>
        <begin position="554"/>
        <end position="796"/>
    </location>
</feature>
<dbReference type="Pfam" id="PF12706">
    <property type="entry name" value="Lactamase_B_2"/>
    <property type="match status" value="1"/>
</dbReference>
<dbReference type="EMBL" id="BDHI01000028">
    <property type="protein sequence ID" value="GCB27332.1"/>
    <property type="molecule type" value="Genomic_DNA"/>
</dbReference>
<feature type="domain" description="O-methyltransferase C-terminal" evidence="4">
    <location>
        <begin position="239"/>
        <end position="421"/>
    </location>
</feature>
<accession>A0A401L751</accession>
<dbReference type="SUPFAM" id="SSF46785">
    <property type="entry name" value="Winged helix' DNA-binding domain"/>
    <property type="match status" value="1"/>
</dbReference>
<evidence type="ECO:0000259" key="4">
    <source>
        <dbReference type="Pfam" id="PF00891"/>
    </source>
</evidence>
<keyword evidence="1" id="KW-0489">Methyltransferase</keyword>
<reference evidence="6 7" key="1">
    <citation type="submission" date="2016-09" db="EMBL/GenBank/DDBJ databases">
        <title>Aspergillus awamori IFM 58123T.</title>
        <authorList>
            <person name="Kusuya Y."/>
            <person name="Shimizu M."/>
            <person name="Takahashi H."/>
            <person name="Yaguchi T."/>
        </authorList>
    </citation>
    <scope>NUCLEOTIDE SEQUENCE [LARGE SCALE GENOMIC DNA]</scope>
    <source>
        <strain evidence="6 7">IFM 58123</strain>
    </source>
</reference>
<dbReference type="GO" id="GO:0070291">
    <property type="term" value="P:N-acylethanolamine metabolic process"/>
    <property type="evidence" value="ECO:0007669"/>
    <property type="project" value="TreeGrafter"/>
</dbReference>
<dbReference type="GO" id="GO:0044550">
    <property type="term" value="P:secondary metabolite biosynthetic process"/>
    <property type="evidence" value="ECO:0007669"/>
    <property type="project" value="UniProtKB-ARBA"/>
</dbReference>
<evidence type="ECO:0000313" key="7">
    <source>
        <dbReference type="Proteomes" id="UP000286921"/>
    </source>
</evidence>
<dbReference type="InterPro" id="IPR036866">
    <property type="entry name" value="RibonucZ/Hydroxyglut_hydro"/>
</dbReference>
<dbReference type="InterPro" id="IPR001077">
    <property type="entry name" value="COMT_C"/>
</dbReference>
<evidence type="ECO:0000313" key="6">
    <source>
        <dbReference type="EMBL" id="GCB27332.1"/>
    </source>
</evidence>
<dbReference type="GO" id="GO:0070290">
    <property type="term" value="F:N-acylphosphatidylethanolamine-specific phospholipase D activity"/>
    <property type="evidence" value="ECO:0007669"/>
    <property type="project" value="TreeGrafter"/>
</dbReference>
<keyword evidence="2" id="KW-0808">Transferase</keyword>
<dbReference type="CDD" id="cd02440">
    <property type="entry name" value="AdoMet_MTases"/>
    <property type="match status" value="1"/>
</dbReference>
<dbReference type="AlphaFoldDB" id="A0A401L751"/>
<protein>
    <submittedName>
        <fullName evidence="6">N-acyl-phosphatidylethanolamine-hydrolyzing phospholipase D</fullName>
    </submittedName>
</protein>
<dbReference type="InterPro" id="IPR036388">
    <property type="entry name" value="WH-like_DNA-bd_sf"/>
</dbReference>
<comment type="caution">
    <text evidence="6">The sequence shown here is derived from an EMBL/GenBank/DDBJ whole genome shotgun (WGS) entry which is preliminary data.</text>
</comment>
<dbReference type="GO" id="GO:0032259">
    <property type="term" value="P:methylation"/>
    <property type="evidence" value="ECO:0007669"/>
    <property type="project" value="UniProtKB-KW"/>
</dbReference>
<gene>
    <name evidence="6" type="ORF">AAWM_10217</name>
</gene>
<dbReference type="InterPro" id="IPR036390">
    <property type="entry name" value="WH_DNA-bd_sf"/>
</dbReference>